<feature type="transmembrane region" description="Helical" evidence="6">
    <location>
        <begin position="12"/>
        <end position="33"/>
    </location>
</feature>
<keyword evidence="3 6" id="KW-0812">Transmembrane</keyword>
<proteinExistence type="predicted"/>
<comment type="caution">
    <text evidence="8">The sequence shown here is derived from an EMBL/GenBank/DDBJ whole genome shotgun (WGS) entry which is preliminary data.</text>
</comment>
<dbReference type="Pfam" id="PF10035">
    <property type="entry name" value="DUF2179"/>
    <property type="match status" value="1"/>
</dbReference>
<dbReference type="EMBL" id="JBBMFJ010000018">
    <property type="protein sequence ID" value="MEQ2563385.1"/>
    <property type="molecule type" value="Genomic_DNA"/>
</dbReference>
<dbReference type="InterPro" id="IPR003740">
    <property type="entry name" value="YitT"/>
</dbReference>
<evidence type="ECO:0000313" key="9">
    <source>
        <dbReference type="Proteomes" id="UP001437460"/>
    </source>
</evidence>
<feature type="transmembrane region" description="Helical" evidence="6">
    <location>
        <begin position="111"/>
        <end position="131"/>
    </location>
</feature>
<organism evidence="8 9">
    <name type="scientific">Ventrimonas faecis</name>
    <dbReference type="NCBI Taxonomy" id="3133170"/>
    <lineage>
        <taxon>Bacteria</taxon>
        <taxon>Bacillati</taxon>
        <taxon>Bacillota</taxon>
        <taxon>Clostridia</taxon>
        <taxon>Lachnospirales</taxon>
        <taxon>Lachnospiraceae</taxon>
        <taxon>Ventrimonas</taxon>
    </lineage>
</organism>
<reference evidence="8 9" key="1">
    <citation type="submission" date="2024-03" db="EMBL/GenBank/DDBJ databases">
        <title>Human intestinal bacterial collection.</title>
        <authorList>
            <person name="Pauvert C."/>
            <person name="Hitch T.C.A."/>
            <person name="Clavel T."/>
        </authorList>
    </citation>
    <scope>NUCLEOTIDE SEQUENCE [LARGE SCALE GENOMIC DNA]</scope>
    <source>
        <strain evidence="8 9">CLA-AP-H27</strain>
    </source>
</reference>
<keyword evidence="9" id="KW-1185">Reference proteome</keyword>
<dbReference type="InterPro" id="IPR019264">
    <property type="entry name" value="DUF2179"/>
</dbReference>
<dbReference type="PANTHER" id="PTHR33545">
    <property type="entry name" value="UPF0750 MEMBRANE PROTEIN YITT-RELATED"/>
    <property type="match status" value="1"/>
</dbReference>
<keyword evidence="4 6" id="KW-1133">Transmembrane helix</keyword>
<dbReference type="PIRSF" id="PIRSF006483">
    <property type="entry name" value="Membrane_protein_YitT"/>
    <property type="match status" value="1"/>
</dbReference>
<dbReference type="InterPro" id="IPR015867">
    <property type="entry name" value="N-reg_PII/ATP_PRibTrfase_C"/>
</dbReference>
<dbReference type="RefSeq" id="WP_349229534.1">
    <property type="nucleotide sequence ID" value="NZ_JBBMFJ010000018.1"/>
</dbReference>
<evidence type="ECO:0000256" key="5">
    <source>
        <dbReference type="ARBA" id="ARBA00023136"/>
    </source>
</evidence>
<dbReference type="Pfam" id="PF02588">
    <property type="entry name" value="YitT_membrane"/>
    <property type="match status" value="1"/>
</dbReference>
<evidence type="ECO:0000259" key="7">
    <source>
        <dbReference type="Pfam" id="PF10035"/>
    </source>
</evidence>
<accession>A0ABV1HM49</accession>
<dbReference type="PANTHER" id="PTHR33545:SF5">
    <property type="entry name" value="UPF0750 MEMBRANE PROTEIN YITT"/>
    <property type="match status" value="1"/>
</dbReference>
<evidence type="ECO:0000256" key="6">
    <source>
        <dbReference type="SAM" id="Phobius"/>
    </source>
</evidence>
<protein>
    <submittedName>
        <fullName evidence="8">YitT family protein</fullName>
    </submittedName>
</protein>
<feature type="domain" description="DUF2179" evidence="7">
    <location>
        <begin position="226"/>
        <end position="280"/>
    </location>
</feature>
<evidence type="ECO:0000313" key="8">
    <source>
        <dbReference type="EMBL" id="MEQ2563385.1"/>
    </source>
</evidence>
<feature type="transmembrane region" description="Helical" evidence="6">
    <location>
        <begin position="53"/>
        <end position="74"/>
    </location>
</feature>
<keyword evidence="2" id="KW-1003">Cell membrane</keyword>
<dbReference type="Gene3D" id="3.30.70.120">
    <property type="match status" value="1"/>
</dbReference>
<sequence>METNWSERLQKAGSLGIVILGNILYALAVKLFLMPAGLLTGGTTGIGLALNRAFGIPVSSFVLSFNVIMLLIGWKVMGRKFALTTIVSTFVYPIALGFFEKLFGNLVLTQDLFLCTIFSGLGIGSSLGIVIRAGASTGGMDIPPLVLNHYLRIPVSISMYVFDFCILLVQAVGNPPEKVMYGLILVMTYTLVLDKLMLMGTTRTEVRIVSKHAQKIREAIISEMDRGVTMLSGETGYLKHQTQMIFSVISNRELPRLEKLIHAIDPESFMVVNRVSEVSGRGFSMKKRYR</sequence>
<keyword evidence="5 6" id="KW-0472">Membrane</keyword>
<dbReference type="CDD" id="cd16380">
    <property type="entry name" value="YitT_C"/>
    <property type="match status" value="1"/>
</dbReference>
<feature type="transmembrane region" description="Helical" evidence="6">
    <location>
        <begin position="179"/>
        <end position="198"/>
    </location>
</feature>
<evidence type="ECO:0000256" key="3">
    <source>
        <dbReference type="ARBA" id="ARBA00022692"/>
    </source>
</evidence>
<evidence type="ECO:0000256" key="1">
    <source>
        <dbReference type="ARBA" id="ARBA00004651"/>
    </source>
</evidence>
<dbReference type="InterPro" id="IPR051461">
    <property type="entry name" value="UPF0750_membrane"/>
</dbReference>
<evidence type="ECO:0000256" key="2">
    <source>
        <dbReference type="ARBA" id="ARBA00022475"/>
    </source>
</evidence>
<name>A0ABV1HM49_9FIRM</name>
<gene>
    <name evidence="8" type="ORF">WMO41_09495</name>
</gene>
<feature type="transmembrane region" description="Helical" evidence="6">
    <location>
        <begin position="81"/>
        <end position="99"/>
    </location>
</feature>
<feature type="transmembrane region" description="Helical" evidence="6">
    <location>
        <begin position="151"/>
        <end position="173"/>
    </location>
</feature>
<comment type="subcellular location">
    <subcellularLocation>
        <location evidence="1">Cell membrane</location>
        <topology evidence="1">Multi-pass membrane protein</topology>
    </subcellularLocation>
</comment>
<dbReference type="Proteomes" id="UP001437460">
    <property type="component" value="Unassembled WGS sequence"/>
</dbReference>
<evidence type="ECO:0000256" key="4">
    <source>
        <dbReference type="ARBA" id="ARBA00022989"/>
    </source>
</evidence>